<evidence type="ECO:0000259" key="7">
    <source>
        <dbReference type="Pfam" id="PF23914"/>
    </source>
</evidence>
<evidence type="ECO:0000313" key="8">
    <source>
        <dbReference type="EMBL" id="GAD30414.1"/>
    </source>
</evidence>
<dbReference type="EMBL" id="DF196819">
    <property type="protein sequence ID" value="GAD30414.1"/>
    <property type="molecule type" value="Genomic_DNA"/>
</dbReference>
<evidence type="ECO:0000256" key="5">
    <source>
        <dbReference type="SAM" id="Phobius"/>
    </source>
</evidence>
<feature type="transmembrane region" description="Helical" evidence="5">
    <location>
        <begin position="91"/>
        <end position="108"/>
    </location>
</feature>
<evidence type="ECO:0000256" key="2">
    <source>
        <dbReference type="ARBA" id="ARBA00022737"/>
    </source>
</evidence>
<protein>
    <submittedName>
        <fullName evidence="8">Cytochrome c-type biogenesis protein CcmI</fullName>
    </submittedName>
</protein>
<dbReference type="Pfam" id="PF23914">
    <property type="entry name" value="TPR_CcmH_CycH"/>
    <property type="match status" value="1"/>
</dbReference>
<reference evidence="9" key="1">
    <citation type="submission" date="2012-12" db="EMBL/GenBank/DDBJ databases">
        <title>Genome Sequence of Photobacterium leiognathi lrivu.4.1.</title>
        <authorList>
            <person name="Urbanczyk H."/>
            <person name="Ogura Y."/>
            <person name="Hayashi T."/>
            <person name="Dunlap P.V."/>
        </authorList>
    </citation>
    <scope>NUCLEOTIDE SEQUENCE [LARGE SCALE GENOMIC DNA]</scope>
    <source>
        <strain evidence="9">lrivu.4.1</strain>
    </source>
</reference>
<keyword evidence="3" id="KW-0201">Cytochrome c-type biogenesis</keyword>
<dbReference type="InterPro" id="IPR051263">
    <property type="entry name" value="C-type_cytochrome_biogenesis"/>
</dbReference>
<proteinExistence type="predicted"/>
<evidence type="ECO:0000256" key="3">
    <source>
        <dbReference type="ARBA" id="ARBA00022748"/>
    </source>
</evidence>
<dbReference type="InterPro" id="IPR056412">
    <property type="entry name" value="Ig_CycH"/>
</dbReference>
<dbReference type="Pfam" id="PF23892">
    <property type="entry name" value="Ig_CycH"/>
    <property type="match status" value="1"/>
</dbReference>
<dbReference type="InterPro" id="IPR056413">
    <property type="entry name" value="TPR_CcmH_CycH"/>
</dbReference>
<keyword evidence="5" id="KW-0812">Transmembrane</keyword>
<dbReference type="GO" id="GO:0030313">
    <property type="term" value="C:cell envelope"/>
    <property type="evidence" value="ECO:0007669"/>
    <property type="project" value="UniProtKB-SubCell"/>
</dbReference>
<keyword evidence="5" id="KW-0472">Membrane</keyword>
<gene>
    <name evidence="8" type="ORF">PLEI_2070</name>
</gene>
<evidence type="ECO:0000259" key="6">
    <source>
        <dbReference type="Pfam" id="PF23892"/>
    </source>
</evidence>
<dbReference type="eggNOG" id="COG4235">
    <property type="taxonomic scope" value="Bacteria"/>
</dbReference>
<keyword evidence="4" id="KW-0802">TPR repeat</keyword>
<sequence>MTLFWIITAVLVLIAMAFFAIPMLYGKEYDDVASRDELNKAFFKDRIHELENESEEGLVENRQELVSELQQSLLDDLPQGEVKKSVHVSPAMLLPGIILIVGICYGMYASVGGIKKVEDWHDAVNRLPELSKRLLGDNAANEPLSDQDMADLTLALRTKLHDDGDDPMGWLLLGRIAMSNRDGETAEMAMKRAYELNPMDSDIQLGYAQSLMLSGKPGASDTARQLLRTVIKHDHTNTQALSLLAFDAFEQNHFKEAIAYWTMMKKLIGSNDSRVPMLDRSIERAQSRLDADNKAMAIVNGAEAAGAVKADAAPKADAEQAKQQVTATISLAPDVVMPKQGDIIISVHSADGAPMPIAAVKLPLTTKFPLTITLTDKDSMMPQRKLSSLSEMLIRARIDSDGNVMTKQGDWYGESQKVMLGGDTKVLINKQY</sequence>
<accession>A0A0U1P7N7</accession>
<dbReference type="SUPFAM" id="SSF48452">
    <property type="entry name" value="TPR-like"/>
    <property type="match status" value="1"/>
</dbReference>
<organism evidence="8 9">
    <name type="scientific">Photobacterium leiognathi lrivu.4.1</name>
    <dbReference type="NCBI Taxonomy" id="1248232"/>
    <lineage>
        <taxon>Bacteria</taxon>
        <taxon>Pseudomonadati</taxon>
        <taxon>Pseudomonadota</taxon>
        <taxon>Gammaproteobacteria</taxon>
        <taxon>Vibrionales</taxon>
        <taxon>Vibrionaceae</taxon>
        <taxon>Photobacterium</taxon>
    </lineage>
</organism>
<dbReference type="GO" id="GO:0005886">
    <property type="term" value="C:plasma membrane"/>
    <property type="evidence" value="ECO:0007669"/>
    <property type="project" value="TreeGrafter"/>
</dbReference>
<dbReference type="Proteomes" id="UP000030675">
    <property type="component" value="Unassembled WGS sequence"/>
</dbReference>
<dbReference type="InterPro" id="IPR011990">
    <property type="entry name" value="TPR-like_helical_dom_sf"/>
</dbReference>
<dbReference type="GO" id="GO:0017004">
    <property type="term" value="P:cytochrome complex assembly"/>
    <property type="evidence" value="ECO:0007669"/>
    <property type="project" value="UniProtKB-KW"/>
</dbReference>
<feature type="domain" description="Cytochrome c-type biogenesis protein H Ig-like" evidence="6">
    <location>
        <begin position="326"/>
        <end position="426"/>
    </location>
</feature>
<feature type="transmembrane region" description="Helical" evidence="5">
    <location>
        <begin position="6"/>
        <end position="25"/>
    </location>
</feature>
<dbReference type="NCBIfam" id="TIGR03142">
    <property type="entry name" value="cytochro_ccmI"/>
    <property type="match status" value="1"/>
</dbReference>
<keyword evidence="5" id="KW-1133">Transmembrane helix</keyword>
<evidence type="ECO:0000256" key="4">
    <source>
        <dbReference type="ARBA" id="ARBA00022803"/>
    </source>
</evidence>
<evidence type="ECO:0000313" key="9">
    <source>
        <dbReference type="Proteomes" id="UP000030675"/>
    </source>
</evidence>
<evidence type="ECO:0000256" key="1">
    <source>
        <dbReference type="ARBA" id="ARBA00004196"/>
    </source>
</evidence>
<feature type="domain" description="Cytochrome c-type biogenesis protein H TPR" evidence="7">
    <location>
        <begin position="116"/>
        <end position="274"/>
    </location>
</feature>
<dbReference type="PANTHER" id="PTHR47870:SF2">
    <property type="entry name" value="FORMATE-DEPENDENT NITRITE REDUCTASE COMPLEX SUBUNIT NRFF"/>
    <property type="match status" value="1"/>
</dbReference>
<dbReference type="Gene3D" id="1.25.40.10">
    <property type="entry name" value="Tetratricopeptide repeat domain"/>
    <property type="match status" value="1"/>
</dbReference>
<name>A0A0U1P7N7_PHOLE</name>
<comment type="subcellular location">
    <subcellularLocation>
        <location evidence="1">Cell envelope</location>
    </subcellularLocation>
</comment>
<keyword evidence="2" id="KW-0677">Repeat</keyword>
<dbReference type="HOGENOM" id="CLU_036074_1_1_6"/>
<dbReference type="AlphaFoldDB" id="A0A0U1P7N7"/>
<dbReference type="InterPro" id="IPR017560">
    <property type="entry name" value="Cyt_c_biogenesis_CcmI"/>
</dbReference>
<dbReference type="RefSeq" id="WP_023933099.1">
    <property type="nucleotide sequence ID" value="NZ_DF196819.1"/>
</dbReference>
<dbReference type="PANTHER" id="PTHR47870">
    <property type="entry name" value="CYTOCHROME C-TYPE BIOGENESIS PROTEIN CCMH"/>
    <property type="match status" value="1"/>
</dbReference>